<organism evidence="4 5">
    <name type="scientific">Paxillus involutus ATCC 200175</name>
    <dbReference type="NCBI Taxonomy" id="664439"/>
    <lineage>
        <taxon>Eukaryota</taxon>
        <taxon>Fungi</taxon>
        <taxon>Dikarya</taxon>
        <taxon>Basidiomycota</taxon>
        <taxon>Agaricomycotina</taxon>
        <taxon>Agaricomycetes</taxon>
        <taxon>Agaricomycetidae</taxon>
        <taxon>Boletales</taxon>
        <taxon>Paxilineae</taxon>
        <taxon>Paxillaceae</taxon>
        <taxon>Paxillus</taxon>
    </lineage>
</organism>
<feature type="repeat" description="WD" evidence="3">
    <location>
        <begin position="98"/>
        <end position="139"/>
    </location>
</feature>
<dbReference type="InterPro" id="IPR020472">
    <property type="entry name" value="WD40_PAC1"/>
</dbReference>
<gene>
    <name evidence="4" type="ORF">PAXINDRAFT_81843</name>
</gene>
<keyword evidence="2" id="KW-0677">Repeat</keyword>
<protein>
    <recommendedName>
        <fullName evidence="6">Anaphase-promoting complex subunit 4 WD40 domain-containing protein</fullName>
    </recommendedName>
</protein>
<evidence type="ECO:0000256" key="2">
    <source>
        <dbReference type="ARBA" id="ARBA00022737"/>
    </source>
</evidence>
<evidence type="ECO:0000313" key="4">
    <source>
        <dbReference type="EMBL" id="KIJ13059.1"/>
    </source>
</evidence>
<dbReference type="Gene3D" id="2.130.10.10">
    <property type="entry name" value="YVTN repeat-like/Quinoprotein amine dehydrogenase"/>
    <property type="match status" value="2"/>
</dbReference>
<dbReference type="PROSITE" id="PS50294">
    <property type="entry name" value="WD_REPEATS_REGION"/>
    <property type="match status" value="2"/>
</dbReference>
<dbReference type="Pfam" id="PF00400">
    <property type="entry name" value="WD40"/>
    <property type="match status" value="3"/>
</dbReference>
<reference evidence="5" key="2">
    <citation type="submission" date="2015-01" db="EMBL/GenBank/DDBJ databases">
        <title>Evolutionary Origins and Diversification of the Mycorrhizal Mutualists.</title>
        <authorList>
            <consortium name="DOE Joint Genome Institute"/>
            <consortium name="Mycorrhizal Genomics Consortium"/>
            <person name="Kohler A."/>
            <person name="Kuo A."/>
            <person name="Nagy L.G."/>
            <person name="Floudas D."/>
            <person name="Copeland A."/>
            <person name="Barry K.W."/>
            <person name="Cichocki N."/>
            <person name="Veneault-Fourrey C."/>
            <person name="LaButti K."/>
            <person name="Lindquist E.A."/>
            <person name="Lipzen A."/>
            <person name="Lundell T."/>
            <person name="Morin E."/>
            <person name="Murat C."/>
            <person name="Riley R."/>
            <person name="Ohm R."/>
            <person name="Sun H."/>
            <person name="Tunlid A."/>
            <person name="Henrissat B."/>
            <person name="Grigoriev I.V."/>
            <person name="Hibbett D.S."/>
            <person name="Martin F."/>
        </authorList>
    </citation>
    <scope>NUCLEOTIDE SEQUENCE [LARGE SCALE GENOMIC DNA]</scope>
    <source>
        <strain evidence="5">ATCC 200175</strain>
    </source>
</reference>
<sequence length="202" mass="22099">MVWSTTTGERLAAPFIGHTYTVYCVQLSLDKIASCDYRDLRIWHSHIGELLIPPIQVKARSLAWTPNGQQLIAGCFDGSIKLFDASTATTTGSLIAEWKGHTNVIYSIAVSRNGKFLASGSDDNTVRLWDTATQQQIGPNGLQHDGYVTSVAISPDGCHLASGGSDEKVRIWSLQHIFAKSLDGNTPKNAVRSICLQYTKLY</sequence>
<dbReference type="SMART" id="SM00320">
    <property type="entry name" value="WD40"/>
    <property type="match status" value="4"/>
</dbReference>
<dbReference type="EMBL" id="KN819356">
    <property type="protein sequence ID" value="KIJ13059.1"/>
    <property type="molecule type" value="Genomic_DNA"/>
</dbReference>
<proteinExistence type="predicted"/>
<accession>A0A0C9SUZ6</accession>
<reference evidence="4 5" key="1">
    <citation type="submission" date="2014-06" db="EMBL/GenBank/DDBJ databases">
        <authorList>
            <consortium name="DOE Joint Genome Institute"/>
            <person name="Kuo A."/>
            <person name="Kohler A."/>
            <person name="Nagy L.G."/>
            <person name="Floudas D."/>
            <person name="Copeland A."/>
            <person name="Barry K.W."/>
            <person name="Cichocki N."/>
            <person name="Veneault-Fourrey C."/>
            <person name="LaButti K."/>
            <person name="Lindquist E.A."/>
            <person name="Lipzen A."/>
            <person name="Lundell T."/>
            <person name="Morin E."/>
            <person name="Murat C."/>
            <person name="Sun H."/>
            <person name="Tunlid A."/>
            <person name="Henrissat B."/>
            <person name="Grigoriev I.V."/>
            <person name="Hibbett D.S."/>
            <person name="Martin F."/>
            <person name="Nordberg H.P."/>
            <person name="Cantor M.N."/>
            <person name="Hua S.X."/>
        </authorList>
    </citation>
    <scope>NUCLEOTIDE SEQUENCE [LARGE SCALE GENOMIC DNA]</scope>
    <source>
        <strain evidence="4 5">ATCC 200175</strain>
    </source>
</reference>
<dbReference type="SUPFAM" id="SSF50978">
    <property type="entry name" value="WD40 repeat-like"/>
    <property type="match status" value="1"/>
</dbReference>
<dbReference type="PRINTS" id="PR00320">
    <property type="entry name" value="GPROTEINBRPT"/>
</dbReference>
<dbReference type="OrthoDB" id="2667574at2759"/>
<dbReference type="HOGENOM" id="CLU_000288_57_18_1"/>
<dbReference type="InterPro" id="IPR001680">
    <property type="entry name" value="WD40_rpt"/>
</dbReference>
<dbReference type="AlphaFoldDB" id="A0A0C9SUZ6"/>
<dbReference type="PANTHER" id="PTHR19848">
    <property type="entry name" value="WD40 REPEAT PROTEIN"/>
    <property type="match status" value="1"/>
</dbReference>
<name>A0A0C9SUZ6_PAXIN</name>
<dbReference type="PANTHER" id="PTHR19848:SF8">
    <property type="entry name" value="F-BOX AND WD REPEAT DOMAIN CONTAINING 7"/>
    <property type="match status" value="1"/>
</dbReference>
<keyword evidence="1 3" id="KW-0853">WD repeat</keyword>
<evidence type="ECO:0008006" key="6">
    <source>
        <dbReference type="Google" id="ProtNLM"/>
    </source>
</evidence>
<feature type="repeat" description="WD" evidence="3">
    <location>
        <begin position="141"/>
        <end position="175"/>
    </location>
</feature>
<dbReference type="InterPro" id="IPR015943">
    <property type="entry name" value="WD40/YVTN_repeat-like_dom_sf"/>
</dbReference>
<evidence type="ECO:0000256" key="1">
    <source>
        <dbReference type="ARBA" id="ARBA00022574"/>
    </source>
</evidence>
<keyword evidence="5" id="KW-1185">Reference proteome</keyword>
<evidence type="ECO:0000313" key="5">
    <source>
        <dbReference type="Proteomes" id="UP000053647"/>
    </source>
</evidence>
<dbReference type="Proteomes" id="UP000053647">
    <property type="component" value="Unassembled WGS sequence"/>
</dbReference>
<dbReference type="InterPro" id="IPR036322">
    <property type="entry name" value="WD40_repeat_dom_sf"/>
</dbReference>
<dbReference type="PROSITE" id="PS50082">
    <property type="entry name" value="WD_REPEATS_2"/>
    <property type="match status" value="3"/>
</dbReference>
<evidence type="ECO:0000256" key="3">
    <source>
        <dbReference type="PROSITE-ProRule" id="PRU00221"/>
    </source>
</evidence>
<feature type="repeat" description="WD" evidence="3">
    <location>
        <begin position="61"/>
        <end position="93"/>
    </location>
</feature>